<evidence type="ECO:0000313" key="4">
    <source>
        <dbReference type="Proteomes" id="UP000261828"/>
    </source>
</evidence>
<reference evidence="3 4" key="1">
    <citation type="submission" date="2018-08" db="EMBL/GenBank/DDBJ databases">
        <title>Muricauda nanhaiensis sp. nov., isolated from seawater of the South China Sea.</title>
        <authorList>
            <person name="Dang Y."/>
        </authorList>
    </citation>
    <scope>NUCLEOTIDE SEQUENCE [LARGE SCALE GENOMIC DNA]</scope>
    <source>
        <strain evidence="3 4">SM1704</strain>
    </source>
</reference>
<dbReference type="RefSeq" id="WP_067030360.1">
    <property type="nucleotide sequence ID" value="NZ_QTJX01000001.1"/>
</dbReference>
<evidence type="ECO:0000259" key="2">
    <source>
        <dbReference type="Pfam" id="PF10543"/>
    </source>
</evidence>
<dbReference type="Proteomes" id="UP000261828">
    <property type="component" value="Unassembled WGS sequence"/>
</dbReference>
<feature type="domain" description="KilA-N DNA-binding" evidence="2">
    <location>
        <begin position="12"/>
        <end position="96"/>
    </location>
</feature>
<sequence length="165" mass="19194">MTKIVSETIAETIHYLRGHKVILDFYLARLYEVETRSLKQQVKRNLDRFPEDFMFELSVPEIDELVSQNVIPNRSILGGAVPMAFTEQGVAMLSSVLRSQKALDVNIAIMRTFVQLRKLFQSNKELEKQILAMERKYDQQFKVVFDAIKKLIVKETGPRKRIGYK</sequence>
<comment type="caution">
    <text evidence="3">The sequence shown here is derived from an EMBL/GenBank/DDBJ whole genome shotgun (WGS) entry which is preliminary data.</text>
</comment>
<dbReference type="OrthoDB" id="9816206at2"/>
<dbReference type="EMBL" id="QTJX01000001">
    <property type="protein sequence ID" value="RDY61814.1"/>
    <property type="molecule type" value="Genomic_DNA"/>
</dbReference>
<evidence type="ECO:0000256" key="1">
    <source>
        <dbReference type="SAM" id="Coils"/>
    </source>
</evidence>
<gene>
    <name evidence="3" type="ORF">DX873_06605</name>
</gene>
<keyword evidence="4" id="KW-1185">Reference proteome</keyword>
<feature type="coiled-coil region" evidence="1">
    <location>
        <begin position="116"/>
        <end position="143"/>
    </location>
</feature>
<proteinExistence type="predicted"/>
<name>A0A371JVH5_9FLAO</name>
<protein>
    <submittedName>
        <fullName evidence="3">ORF6N domain-containing protein</fullName>
    </submittedName>
</protein>
<dbReference type="InterPro" id="IPR018873">
    <property type="entry name" value="KilA-N_DNA-bd_domain"/>
</dbReference>
<accession>A0A371JVH5</accession>
<dbReference type="AlphaFoldDB" id="A0A371JVH5"/>
<organism evidence="3 4">
    <name type="scientific">Flagellimonas nanhaiensis</name>
    <dbReference type="NCBI Taxonomy" id="2292706"/>
    <lineage>
        <taxon>Bacteria</taxon>
        <taxon>Pseudomonadati</taxon>
        <taxon>Bacteroidota</taxon>
        <taxon>Flavobacteriia</taxon>
        <taxon>Flavobacteriales</taxon>
        <taxon>Flavobacteriaceae</taxon>
        <taxon>Flagellimonas</taxon>
    </lineage>
</organism>
<evidence type="ECO:0000313" key="3">
    <source>
        <dbReference type="EMBL" id="RDY61814.1"/>
    </source>
</evidence>
<keyword evidence="1" id="KW-0175">Coiled coil</keyword>
<dbReference type="Pfam" id="PF10543">
    <property type="entry name" value="ORF6N"/>
    <property type="match status" value="1"/>
</dbReference>